<dbReference type="EMBL" id="CAXAMN010003113">
    <property type="protein sequence ID" value="CAK9002939.1"/>
    <property type="molecule type" value="Genomic_DNA"/>
</dbReference>
<dbReference type="InterPro" id="IPR050164">
    <property type="entry name" value="Peptidase_C19"/>
</dbReference>
<sequence>MEQHDVQELCRVLFDALERSSSLLSEVIRDLYSGQMTNYTRCKEDMLDDLDRSSRPASYMDLQVPIQDCKTLEEALRNFTEPTLLSGDNQWLCDARTMELERGGRVMEPEKSNVSLVDEVWN</sequence>
<evidence type="ECO:0000313" key="2">
    <source>
        <dbReference type="EMBL" id="CAK9002372.1"/>
    </source>
</evidence>
<organism evidence="3 4">
    <name type="scientific">Durusdinium trenchii</name>
    <dbReference type="NCBI Taxonomy" id="1381693"/>
    <lineage>
        <taxon>Eukaryota</taxon>
        <taxon>Sar</taxon>
        <taxon>Alveolata</taxon>
        <taxon>Dinophyceae</taxon>
        <taxon>Suessiales</taxon>
        <taxon>Symbiodiniaceae</taxon>
        <taxon>Durusdinium</taxon>
    </lineage>
</organism>
<evidence type="ECO:0000259" key="1">
    <source>
        <dbReference type="PROSITE" id="PS50235"/>
    </source>
</evidence>
<dbReference type="Gene3D" id="3.90.70.10">
    <property type="entry name" value="Cysteine proteinases"/>
    <property type="match status" value="1"/>
</dbReference>
<evidence type="ECO:0000313" key="4">
    <source>
        <dbReference type="Proteomes" id="UP001642484"/>
    </source>
</evidence>
<dbReference type="PANTHER" id="PTHR24006">
    <property type="entry name" value="UBIQUITIN CARBOXYL-TERMINAL HYDROLASE"/>
    <property type="match status" value="1"/>
</dbReference>
<comment type="caution">
    <text evidence="3">The sequence shown here is derived from an EMBL/GenBank/DDBJ whole genome shotgun (WGS) entry which is preliminary data.</text>
</comment>
<reference evidence="3 4" key="1">
    <citation type="submission" date="2024-02" db="EMBL/GenBank/DDBJ databases">
        <authorList>
            <person name="Chen Y."/>
            <person name="Shah S."/>
            <person name="Dougan E. K."/>
            <person name="Thang M."/>
            <person name="Chan C."/>
        </authorList>
    </citation>
    <scope>NUCLEOTIDE SEQUENCE [LARGE SCALE GENOMIC DNA]</scope>
</reference>
<dbReference type="PROSITE" id="PS50235">
    <property type="entry name" value="USP_3"/>
    <property type="match status" value="1"/>
</dbReference>
<name>A0ABP0INK4_9DINO</name>
<dbReference type="EMBL" id="CAXAMN010003002">
    <property type="protein sequence ID" value="CAK9002372.1"/>
    <property type="molecule type" value="Genomic_DNA"/>
</dbReference>
<dbReference type="SUPFAM" id="SSF54001">
    <property type="entry name" value="Cysteine proteinases"/>
    <property type="match status" value="1"/>
</dbReference>
<gene>
    <name evidence="2" type="ORF">CCMP2556_LOCUS6820</name>
    <name evidence="3" type="ORF">CCMP2556_LOCUS7076</name>
</gene>
<dbReference type="Proteomes" id="UP001642484">
    <property type="component" value="Unassembled WGS sequence"/>
</dbReference>
<dbReference type="PANTHER" id="PTHR24006:SF702">
    <property type="entry name" value="UBIQUITIN CARBOXYL-TERMINAL HYDROLASE 47"/>
    <property type="match status" value="1"/>
</dbReference>
<keyword evidence="4" id="KW-1185">Reference proteome</keyword>
<dbReference type="InterPro" id="IPR028889">
    <property type="entry name" value="USP"/>
</dbReference>
<protein>
    <recommendedName>
        <fullName evidence="1">USP domain-containing protein</fullName>
    </recommendedName>
</protein>
<accession>A0ABP0INK4</accession>
<evidence type="ECO:0000313" key="3">
    <source>
        <dbReference type="EMBL" id="CAK9002939.1"/>
    </source>
</evidence>
<proteinExistence type="predicted"/>
<feature type="domain" description="USP" evidence="1">
    <location>
        <begin position="1"/>
        <end position="122"/>
    </location>
</feature>
<dbReference type="InterPro" id="IPR038765">
    <property type="entry name" value="Papain-like_cys_pep_sf"/>
</dbReference>